<gene>
    <name evidence="3" type="ORF">HUK82_12215</name>
</gene>
<name>A0A850PJ65_9PROT</name>
<dbReference type="Pfam" id="PF04966">
    <property type="entry name" value="OprB"/>
    <property type="match status" value="1"/>
</dbReference>
<dbReference type="GO" id="GO:0016020">
    <property type="term" value="C:membrane"/>
    <property type="evidence" value="ECO:0007669"/>
    <property type="project" value="InterPro"/>
</dbReference>
<accession>A0A850PJ65</accession>
<dbReference type="Proteomes" id="UP000585665">
    <property type="component" value="Unassembled WGS sequence"/>
</dbReference>
<sequence>MCPDATAGRLTDAIHNARNRPVLLKPFRPTSRPGRTAWRWLGLALIVLSLAASPSIRTARAQATPGVTNDLGTQPSMRVNARRSSIPTSAADQFSAPYGNDHLLGDWGGVQPWLVDHGIHLAVDVLEQLSGNATGGRQRTQTNAGQVGVELDLDWGKIAGAKNLWSHMMIVNGHGRSLSSQFGDNLGAVQQIYGARGNVVAHLVYAYLEQSLIRNHVDLSVGWIPVGSFFAASPLFCDFMNVVLCGNPAPGKYVPGGRDWPSGNLGAVLRVMPRNDVYLMAGLFAVSPHSFNGGISGWSWAQSGMGKLSTPLELGWVPEFGPHHLAGHYKAGFGYDNSHYDDIFQDINGNAWVRSGLPARTHAGRYTAWIQGDQMLMRNGDGATNGLIALGGYMHISGDTVAMSHHAWLGMIETGAHWGRPLDIIGISWNWLQMSRSSILQQEASVATGQPFQPNAWGAVYGIQTHENIYELFYNVHVTRGLTLQPDFQFINRPGATTTFGDAAVFGLQFNAIL</sequence>
<evidence type="ECO:0000313" key="3">
    <source>
        <dbReference type="EMBL" id="NVN41321.1"/>
    </source>
</evidence>
<evidence type="ECO:0000256" key="2">
    <source>
        <dbReference type="RuleBase" id="RU363072"/>
    </source>
</evidence>
<keyword evidence="4" id="KW-1185">Reference proteome</keyword>
<dbReference type="InterPro" id="IPR052932">
    <property type="entry name" value="OprB_Porin"/>
</dbReference>
<organism evidence="3 4">
    <name type="scientific">Ameyamaea chiangmaiensis</name>
    <dbReference type="NCBI Taxonomy" id="442969"/>
    <lineage>
        <taxon>Bacteria</taxon>
        <taxon>Pseudomonadati</taxon>
        <taxon>Pseudomonadota</taxon>
        <taxon>Alphaproteobacteria</taxon>
        <taxon>Acetobacterales</taxon>
        <taxon>Acetobacteraceae</taxon>
        <taxon>Ameyamaea</taxon>
    </lineage>
</organism>
<comment type="caution">
    <text evidence="3">The sequence shown here is derived from an EMBL/GenBank/DDBJ whole genome shotgun (WGS) entry which is preliminary data.</text>
</comment>
<protein>
    <submittedName>
        <fullName evidence="3">Carbohydrate porin</fullName>
    </submittedName>
</protein>
<dbReference type="AlphaFoldDB" id="A0A850PJ65"/>
<evidence type="ECO:0000313" key="4">
    <source>
        <dbReference type="Proteomes" id="UP000585665"/>
    </source>
</evidence>
<dbReference type="InterPro" id="IPR007049">
    <property type="entry name" value="Carb-sel_porin_OprB"/>
</dbReference>
<dbReference type="PANTHER" id="PTHR37944">
    <property type="entry name" value="PORIN B"/>
    <property type="match status" value="1"/>
</dbReference>
<dbReference type="Gene3D" id="2.40.160.180">
    <property type="entry name" value="Carbohydrate-selective porin OprB"/>
    <property type="match status" value="1"/>
</dbReference>
<dbReference type="InterPro" id="IPR038673">
    <property type="entry name" value="OprB_sf"/>
</dbReference>
<comment type="similarity">
    <text evidence="1 2">Belongs to the OprB family.</text>
</comment>
<proteinExistence type="inferred from homology"/>
<dbReference type="GO" id="GO:0008643">
    <property type="term" value="P:carbohydrate transport"/>
    <property type="evidence" value="ECO:0007669"/>
    <property type="project" value="InterPro"/>
</dbReference>
<dbReference type="EMBL" id="JABXXR010000112">
    <property type="protein sequence ID" value="NVN41321.1"/>
    <property type="molecule type" value="Genomic_DNA"/>
</dbReference>
<evidence type="ECO:0000256" key="1">
    <source>
        <dbReference type="ARBA" id="ARBA00008769"/>
    </source>
</evidence>
<dbReference type="PANTHER" id="PTHR37944:SF1">
    <property type="entry name" value="PORIN B"/>
    <property type="match status" value="1"/>
</dbReference>
<dbReference type="GO" id="GO:0015288">
    <property type="term" value="F:porin activity"/>
    <property type="evidence" value="ECO:0007669"/>
    <property type="project" value="InterPro"/>
</dbReference>
<reference evidence="3 4" key="1">
    <citation type="submission" date="2020-06" db="EMBL/GenBank/DDBJ databases">
        <title>Description of novel acetic acid bacteria.</title>
        <authorList>
            <person name="Sombolestani A."/>
        </authorList>
    </citation>
    <scope>NUCLEOTIDE SEQUENCE [LARGE SCALE GENOMIC DNA]</scope>
    <source>
        <strain evidence="3 4">LMG 27010</strain>
    </source>
</reference>